<dbReference type="InterPro" id="IPR036291">
    <property type="entry name" value="NAD(P)-bd_dom_sf"/>
</dbReference>
<dbReference type="EMBL" id="NEDP02003110">
    <property type="protein sequence ID" value="OWF49419.1"/>
    <property type="molecule type" value="Genomic_DNA"/>
</dbReference>
<reference evidence="3 4" key="1">
    <citation type="journal article" date="2017" name="Nat. Ecol. Evol.">
        <title>Scallop genome provides insights into evolution of bilaterian karyotype and development.</title>
        <authorList>
            <person name="Wang S."/>
            <person name="Zhang J."/>
            <person name="Jiao W."/>
            <person name="Li J."/>
            <person name="Xun X."/>
            <person name="Sun Y."/>
            <person name="Guo X."/>
            <person name="Huan P."/>
            <person name="Dong B."/>
            <person name="Zhang L."/>
            <person name="Hu X."/>
            <person name="Sun X."/>
            <person name="Wang J."/>
            <person name="Zhao C."/>
            <person name="Wang Y."/>
            <person name="Wang D."/>
            <person name="Huang X."/>
            <person name="Wang R."/>
            <person name="Lv J."/>
            <person name="Li Y."/>
            <person name="Zhang Z."/>
            <person name="Liu B."/>
            <person name="Lu W."/>
            <person name="Hui Y."/>
            <person name="Liang J."/>
            <person name="Zhou Z."/>
            <person name="Hou R."/>
            <person name="Li X."/>
            <person name="Liu Y."/>
            <person name="Li H."/>
            <person name="Ning X."/>
            <person name="Lin Y."/>
            <person name="Zhao L."/>
            <person name="Xing Q."/>
            <person name="Dou J."/>
            <person name="Li Y."/>
            <person name="Mao J."/>
            <person name="Guo H."/>
            <person name="Dou H."/>
            <person name="Li T."/>
            <person name="Mu C."/>
            <person name="Jiang W."/>
            <person name="Fu Q."/>
            <person name="Fu X."/>
            <person name="Miao Y."/>
            <person name="Liu J."/>
            <person name="Yu Q."/>
            <person name="Li R."/>
            <person name="Liao H."/>
            <person name="Li X."/>
            <person name="Kong Y."/>
            <person name="Jiang Z."/>
            <person name="Chourrout D."/>
            <person name="Li R."/>
            <person name="Bao Z."/>
        </authorList>
    </citation>
    <scope>NUCLEOTIDE SEQUENCE [LARGE SCALE GENOMIC DNA]</scope>
    <source>
        <strain evidence="3 4">PY_sf001</strain>
    </source>
</reference>
<proteinExistence type="inferred from homology"/>
<dbReference type="GO" id="GO:0008202">
    <property type="term" value="P:steroid metabolic process"/>
    <property type="evidence" value="ECO:0007669"/>
    <property type="project" value="TreeGrafter"/>
</dbReference>
<dbReference type="PROSITE" id="PS00061">
    <property type="entry name" value="ADH_SHORT"/>
    <property type="match status" value="1"/>
</dbReference>
<keyword evidence="1" id="KW-0560">Oxidoreductase</keyword>
<gene>
    <name evidence="3" type="ORF">KP79_PYT06091</name>
</gene>
<evidence type="ECO:0000256" key="1">
    <source>
        <dbReference type="ARBA" id="ARBA00023002"/>
    </source>
</evidence>
<dbReference type="GO" id="GO:0016491">
    <property type="term" value="F:oxidoreductase activity"/>
    <property type="evidence" value="ECO:0007669"/>
    <property type="project" value="UniProtKB-KW"/>
</dbReference>
<dbReference type="InterPro" id="IPR020904">
    <property type="entry name" value="Sc_DH/Rdtase_CS"/>
</dbReference>
<dbReference type="InterPro" id="IPR002347">
    <property type="entry name" value="SDR_fam"/>
</dbReference>
<comment type="similarity">
    <text evidence="2">Belongs to the short-chain dehydrogenases/reductases (SDR) family.</text>
</comment>
<accession>A0A210QKZ3</accession>
<dbReference type="STRING" id="6573.A0A210QKZ3"/>
<dbReference type="PRINTS" id="PR00080">
    <property type="entry name" value="SDRFAMILY"/>
</dbReference>
<protein>
    <submittedName>
        <fullName evidence="3">17-beta-hydroxysteroid dehydrogenase type 6</fullName>
    </submittedName>
</protein>
<dbReference type="OrthoDB" id="2102561at2759"/>
<dbReference type="AlphaFoldDB" id="A0A210QKZ3"/>
<sequence length="306" mass="34102">MHFRRSKILEPRGKVVFITGCDTGFGNLLARRLDVLGFVVLAGCLDANSQGARALVRETSRVQTVQVDVTSDHQVQAALEIVTVRTQEQGGLWSLINNAGIAVFTECEWCPMDTYRRSLEVNLVGTIRVTKAFLPLVRQTRGRVVNVASLAGRVGLPGFTAYSATKHGVVGFSDCLRREMVKFKVNVVTIEPNMYRTPMAERSMQLGQAEQSWATTPQHIRDDYGEQYFHTFHATLKTHLSFSSKRIHEVIDCLEHAVIARHPKSRYVPGRTMCLLSNLFGALPNCIQDVAVIAAMKANVRPQCMD</sequence>
<comment type="caution">
    <text evidence="3">The sequence shown here is derived from an EMBL/GenBank/DDBJ whole genome shotgun (WGS) entry which is preliminary data.</text>
</comment>
<evidence type="ECO:0000313" key="4">
    <source>
        <dbReference type="Proteomes" id="UP000242188"/>
    </source>
</evidence>
<dbReference type="Proteomes" id="UP000242188">
    <property type="component" value="Unassembled WGS sequence"/>
</dbReference>
<name>A0A210QKZ3_MIZYE</name>
<organism evidence="3 4">
    <name type="scientific">Mizuhopecten yessoensis</name>
    <name type="common">Japanese scallop</name>
    <name type="synonym">Patinopecten yessoensis</name>
    <dbReference type="NCBI Taxonomy" id="6573"/>
    <lineage>
        <taxon>Eukaryota</taxon>
        <taxon>Metazoa</taxon>
        <taxon>Spiralia</taxon>
        <taxon>Lophotrochozoa</taxon>
        <taxon>Mollusca</taxon>
        <taxon>Bivalvia</taxon>
        <taxon>Autobranchia</taxon>
        <taxon>Pteriomorphia</taxon>
        <taxon>Pectinida</taxon>
        <taxon>Pectinoidea</taxon>
        <taxon>Pectinidae</taxon>
        <taxon>Mizuhopecten</taxon>
    </lineage>
</organism>
<dbReference type="PANTHER" id="PTHR43313">
    <property type="entry name" value="SHORT-CHAIN DEHYDROGENASE/REDUCTASE FAMILY 9C"/>
    <property type="match status" value="1"/>
</dbReference>
<dbReference type="Pfam" id="PF00106">
    <property type="entry name" value="adh_short"/>
    <property type="match status" value="1"/>
</dbReference>
<keyword evidence="4" id="KW-1185">Reference proteome</keyword>
<dbReference type="PRINTS" id="PR00081">
    <property type="entry name" value="GDHRDH"/>
</dbReference>
<dbReference type="PANTHER" id="PTHR43313:SF36">
    <property type="entry name" value="D-BETA-HYDROXYBUTYRATE DEHYDROGENASE, MITOCHONDRIAL"/>
    <property type="match status" value="1"/>
</dbReference>
<evidence type="ECO:0000256" key="2">
    <source>
        <dbReference type="RuleBase" id="RU000363"/>
    </source>
</evidence>
<dbReference type="Gene3D" id="3.40.50.720">
    <property type="entry name" value="NAD(P)-binding Rossmann-like Domain"/>
    <property type="match status" value="1"/>
</dbReference>
<evidence type="ECO:0000313" key="3">
    <source>
        <dbReference type="EMBL" id="OWF49419.1"/>
    </source>
</evidence>
<dbReference type="SUPFAM" id="SSF51735">
    <property type="entry name" value="NAD(P)-binding Rossmann-fold domains"/>
    <property type="match status" value="1"/>
</dbReference>